<evidence type="ECO:0000313" key="2">
    <source>
        <dbReference type="EMBL" id="SFQ39918.1"/>
    </source>
</evidence>
<name>A0A1I5Y6U6_9BACT</name>
<dbReference type="Gene3D" id="3.40.50.2000">
    <property type="entry name" value="Glycogen Phosphorylase B"/>
    <property type="match status" value="2"/>
</dbReference>
<keyword evidence="3" id="KW-1185">Reference proteome</keyword>
<dbReference type="RefSeq" id="WP_092019316.1">
    <property type="nucleotide sequence ID" value="NZ_FOXH01000017.1"/>
</dbReference>
<dbReference type="InterPro" id="IPR001296">
    <property type="entry name" value="Glyco_trans_1"/>
</dbReference>
<organism evidence="2 3">
    <name type="scientific">Pseudarcicella hirudinis</name>
    <dbReference type="NCBI Taxonomy" id="1079859"/>
    <lineage>
        <taxon>Bacteria</taxon>
        <taxon>Pseudomonadati</taxon>
        <taxon>Bacteroidota</taxon>
        <taxon>Cytophagia</taxon>
        <taxon>Cytophagales</taxon>
        <taxon>Flectobacillaceae</taxon>
        <taxon>Pseudarcicella</taxon>
    </lineage>
</organism>
<gene>
    <name evidence="2" type="ORF">SAMN04515674_11757</name>
</gene>
<dbReference type="OrthoDB" id="9790710at2"/>
<feature type="domain" description="Glycosyl transferase family 1" evidence="1">
    <location>
        <begin position="198"/>
        <end position="360"/>
    </location>
</feature>
<dbReference type="SUPFAM" id="SSF53756">
    <property type="entry name" value="UDP-Glycosyltransferase/glycogen phosphorylase"/>
    <property type="match status" value="1"/>
</dbReference>
<evidence type="ECO:0000259" key="1">
    <source>
        <dbReference type="Pfam" id="PF00534"/>
    </source>
</evidence>
<dbReference type="EMBL" id="FOXH01000017">
    <property type="protein sequence ID" value="SFQ39918.1"/>
    <property type="molecule type" value="Genomic_DNA"/>
</dbReference>
<accession>A0A1I5Y6U6</accession>
<dbReference type="Proteomes" id="UP000199306">
    <property type="component" value="Unassembled WGS sequence"/>
</dbReference>
<dbReference type="PANTHER" id="PTHR12526">
    <property type="entry name" value="GLYCOSYLTRANSFERASE"/>
    <property type="match status" value="1"/>
</dbReference>
<protein>
    <submittedName>
        <fullName evidence="2">Glycosyltransferase involved in cell wall bisynthesis</fullName>
    </submittedName>
</protein>
<dbReference type="Pfam" id="PF00534">
    <property type="entry name" value="Glycos_transf_1"/>
    <property type="match status" value="1"/>
</dbReference>
<evidence type="ECO:0000313" key="3">
    <source>
        <dbReference type="Proteomes" id="UP000199306"/>
    </source>
</evidence>
<dbReference type="PANTHER" id="PTHR12526:SF638">
    <property type="entry name" value="SPORE COAT PROTEIN SA"/>
    <property type="match status" value="1"/>
</dbReference>
<sequence length="387" mass="44369">MRVLIVHNQLWAHYKAIIFNELQKLSVLHPDFKLHVVQAAIVERSRLSLGNVDLSGHKYSYDLLHNGALEDISEWQKFKGILRNINQFKPDIVNLTGFYELSTILILFYCKWKGIKTILSNESTAMDLVRIGWKEKLKSFIVRKFDGYFNFGTLSANYVMKLGAKPDQILVKRNCVDNQALREIFNNCLPEKNSIKQALGLPERNFIFVGRLIEEKNLYRLLEAFQKTQQENISEQWGLILLGDGVLKESLGNFVKENKINNIHFVDGMTWDKVPEYLCLSDVLVLPSTYEPWGLVVNEAMACGMPVLVSEQCGCHVDLVQNGKNGYTFNPLDTGEITDTLLKMMHFGNELSKFGNYSEKIIREYSPQNVAKEMFDGFKKICLPAKL</sequence>
<dbReference type="CDD" id="cd03801">
    <property type="entry name" value="GT4_PimA-like"/>
    <property type="match status" value="1"/>
</dbReference>
<keyword evidence="2" id="KW-0808">Transferase</keyword>
<reference evidence="2 3" key="1">
    <citation type="submission" date="2016-10" db="EMBL/GenBank/DDBJ databases">
        <authorList>
            <person name="de Groot N.N."/>
        </authorList>
    </citation>
    <scope>NUCLEOTIDE SEQUENCE [LARGE SCALE GENOMIC DNA]</scope>
    <source>
        <strain evidence="3">E92,LMG 26720,CCM 7988</strain>
    </source>
</reference>
<dbReference type="GO" id="GO:0016757">
    <property type="term" value="F:glycosyltransferase activity"/>
    <property type="evidence" value="ECO:0007669"/>
    <property type="project" value="InterPro"/>
</dbReference>
<proteinExistence type="predicted"/>
<dbReference type="STRING" id="1079859.SAMN04515674_11757"/>
<dbReference type="AlphaFoldDB" id="A0A1I5Y6U6"/>